<protein>
    <recommendedName>
        <fullName evidence="4">Monocarboxylate transporter</fullName>
    </recommendedName>
</protein>
<feature type="transmembrane region" description="Helical" evidence="1">
    <location>
        <begin position="83"/>
        <end position="107"/>
    </location>
</feature>
<name>A0A9J6HCI4_HAELO</name>
<keyword evidence="1" id="KW-0812">Transmembrane</keyword>
<keyword evidence="1" id="KW-1133">Transmembrane helix</keyword>
<dbReference type="OrthoDB" id="6504847at2759"/>
<dbReference type="Proteomes" id="UP000821853">
    <property type="component" value="Unassembled WGS sequence"/>
</dbReference>
<feature type="transmembrane region" description="Helical" evidence="1">
    <location>
        <begin position="113"/>
        <end position="133"/>
    </location>
</feature>
<evidence type="ECO:0000313" key="2">
    <source>
        <dbReference type="EMBL" id="KAH9384818.1"/>
    </source>
</evidence>
<dbReference type="VEuPathDB" id="VectorBase:HLOH_059525"/>
<proteinExistence type="predicted"/>
<comment type="caution">
    <text evidence="2">The sequence shown here is derived from an EMBL/GenBank/DDBJ whole genome shotgun (WGS) entry which is preliminary data.</text>
</comment>
<dbReference type="AlphaFoldDB" id="A0A9J6HCI4"/>
<reference evidence="2 3" key="1">
    <citation type="journal article" date="2020" name="Cell">
        <title>Large-Scale Comparative Analyses of Tick Genomes Elucidate Their Genetic Diversity and Vector Capacities.</title>
        <authorList>
            <consortium name="Tick Genome and Microbiome Consortium (TIGMIC)"/>
            <person name="Jia N."/>
            <person name="Wang J."/>
            <person name="Shi W."/>
            <person name="Du L."/>
            <person name="Sun Y."/>
            <person name="Zhan W."/>
            <person name="Jiang J.F."/>
            <person name="Wang Q."/>
            <person name="Zhang B."/>
            <person name="Ji P."/>
            <person name="Bell-Sakyi L."/>
            <person name="Cui X.M."/>
            <person name="Yuan T.T."/>
            <person name="Jiang B.G."/>
            <person name="Yang W.F."/>
            <person name="Lam T.T."/>
            <person name="Chang Q.C."/>
            <person name="Ding S.J."/>
            <person name="Wang X.J."/>
            <person name="Zhu J.G."/>
            <person name="Ruan X.D."/>
            <person name="Zhao L."/>
            <person name="Wei J.T."/>
            <person name="Ye R.Z."/>
            <person name="Que T.C."/>
            <person name="Du C.H."/>
            <person name="Zhou Y.H."/>
            <person name="Cheng J.X."/>
            <person name="Dai P.F."/>
            <person name="Guo W.B."/>
            <person name="Han X.H."/>
            <person name="Huang E.J."/>
            <person name="Li L.F."/>
            <person name="Wei W."/>
            <person name="Gao Y.C."/>
            <person name="Liu J.Z."/>
            <person name="Shao H.Z."/>
            <person name="Wang X."/>
            <person name="Wang C.C."/>
            <person name="Yang T.C."/>
            <person name="Huo Q.B."/>
            <person name="Li W."/>
            <person name="Chen H.Y."/>
            <person name="Chen S.E."/>
            <person name="Zhou L.G."/>
            <person name="Ni X.B."/>
            <person name="Tian J.H."/>
            <person name="Sheng Y."/>
            <person name="Liu T."/>
            <person name="Pan Y.S."/>
            <person name="Xia L.Y."/>
            <person name="Li J."/>
            <person name="Zhao F."/>
            <person name="Cao W.C."/>
        </authorList>
    </citation>
    <scope>NUCLEOTIDE SEQUENCE [LARGE SCALE GENOMIC DNA]</scope>
    <source>
        <strain evidence="2">HaeL-2018</strain>
    </source>
</reference>
<dbReference type="OMA" id="PMAHGEL"/>
<sequence>MVMNYSMVLMRAITVDYGRDKGVPMAHGELLATYSAATDLLLGHFGVPLLADRGYISRTMLAALVFAFFSAMLFTLPAAHGIAAFTATYIVLSMFLAATVSLGPVLIVDYLGVSWLPFTCGASGLVTGPLLLATASITGKSNYAALL</sequence>
<organism evidence="2 3">
    <name type="scientific">Haemaphysalis longicornis</name>
    <name type="common">Bush tick</name>
    <dbReference type="NCBI Taxonomy" id="44386"/>
    <lineage>
        <taxon>Eukaryota</taxon>
        <taxon>Metazoa</taxon>
        <taxon>Ecdysozoa</taxon>
        <taxon>Arthropoda</taxon>
        <taxon>Chelicerata</taxon>
        <taxon>Arachnida</taxon>
        <taxon>Acari</taxon>
        <taxon>Parasitiformes</taxon>
        <taxon>Ixodida</taxon>
        <taxon>Ixodoidea</taxon>
        <taxon>Ixodidae</taxon>
        <taxon>Haemaphysalinae</taxon>
        <taxon>Haemaphysalis</taxon>
    </lineage>
</organism>
<accession>A0A9J6HCI4</accession>
<keyword evidence="1" id="KW-0472">Membrane</keyword>
<gene>
    <name evidence="2" type="ORF">HPB48_026836</name>
</gene>
<feature type="transmembrane region" description="Helical" evidence="1">
    <location>
        <begin position="55"/>
        <end position="76"/>
    </location>
</feature>
<evidence type="ECO:0008006" key="4">
    <source>
        <dbReference type="Google" id="ProtNLM"/>
    </source>
</evidence>
<keyword evidence="3" id="KW-1185">Reference proteome</keyword>
<evidence type="ECO:0000256" key="1">
    <source>
        <dbReference type="SAM" id="Phobius"/>
    </source>
</evidence>
<dbReference type="EMBL" id="JABSTR010003224">
    <property type="protein sequence ID" value="KAH9384818.1"/>
    <property type="molecule type" value="Genomic_DNA"/>
</dbReference>
<evidence type="ECO:0000313" key="3">
    <source>
        <dbReference type="Proteomes" id="UP000821853"/>
    </source>
</evidence>